<evidence type="ECO:0000313" key="2">
    <source>
        <dbReference type="EMBL" id="CAA9293155.1"/>
    </source>
</evidence>
<feature type="compositionally biased region" description="Pro residues" evidence="1">
    <location>
        <begin position="243"/>
        <end position="253"/>
    </location>
</feature>
<feature type="region of interest" description="Disordered" evidence="1">
    <location>
        <begin position="1"/>
        <end position="253"/>
    </location>
</feature>
<dbReference type="EMBL" id="CADCTT010000054">
    <property type="protein sequence ID" value="CAA9293155.1"/>
    <property type="molecule type" value="Genomic_DNA"/>
</dbReference>
<feature type="non-terminal residue" evidence="2">
    <location>
        <position position="1"/>
    </location>
</feature>
<feature type="compositionally biased region" description="Gly residues" evidence="1">
    <location>
        <begin position="75"/>
        <end position="100"/>
    </location>
</feature>
<gene>
    <name evidence="2" type="ORF">AVDCRST_MAG61-345</name>
</gene>
<feature type="compositionally biased region" description="Low complexity" evidence="1">
    <location>
        <begin position="60"/>
        <end position="74"/>
    </location>
</feature>
<name>A0A6J4K290_9ACTN</name>
<feature type="compositionally biased region" description="Basic residues" evidence="1">
    <location>
        <begin position="229"/>
        <end position="238"/>
    </location>
</feature>
<accession>A0A6J4K290</accession>
<proteinExistence type="predicted"/>
<dbReference type="AlphaFoldDB" id="A0A6J4K290"/>
<organism evidence="2">
    <name type="scientific">uncultured Friedmanniella sp</name>
    <dbReference type="NCBI Taxonomy" id="335381"/>
    <lineage>
        <taxon>Bacteria</taxon>
        <taxon>Bacillati</taxon>
        <taxon>Actinomycetota</taxon>
        <taxon>Actinomycetes</taxon>
        <taxon>Propionibacteriales</taxon>
        <taxon>Nocardioidaceae</taxon>
        <taxon>Friedmanniella</taxon>
        <taxon>environmental samples</taxon>
    </lineage>
</organism>
<dbReference type="EC" id="2.1.1.33" evidence="2"/>
<feature type="compositionally biased region" description="Low complexity" evidence="1">
    <location>
        <begin position="157"/>
        <end position="175"/>
    </location>
</feature>
<reference evidence="2" key="1">
    <citation type="submission" date="2020-02" db="EMBL/GenBank/DDBJ databases">
        <authorList>
            <person name="Meier V. D."/>
        </authorList>
    </citation>
    <scope>NUCLEOTIDE SEQUENCE</scope>
    <source>
        <strain evidence="2">AVDCRST_MAG61</strain>
    </source>
</reference>
<keyword evidence="2" id="KW-0808">Transferase</keyword>
<keyword evidence="2" id="KW-0489">Methyltransferase</keyword>
<sequence length="253" mass="25395">ERLPDRRTALPRPPSGAPRGRLVRPTQCADAAQPAAGLGHPRRALRAAGAAARDQHLDRPPGTAGPAGGLRPAGAAGGGGRAGTGRVAGGDGRGPAGGRRAGVRGLRARGRLAGQRPAPGPAGQRPDRGGKRRRGPAVPGAGGRPGRAVDLLPRPVAEGPAPQAPAGRARARLAGHQPAPSRRQLAAGHRLGGLRTADPRRAGRPAGAGQPPPRRLGTAVGRPAGHPLRTARPRRRPDRARPDLPPAAPGGGV</sequence>
<dbReference type="GO" id="GO:0008176">
    <property type="term" value="F:tRNA (guanine(46)-N7)-methyltransferase activity"/>
    <property type="evidence" value="ECO:0007669"/>
    <property type="project" value="UniProtKB-EC"/>
</dbReference>
<feature type="compositionally biased region" description="Low complexity" evidence="1">
    <location>
        <begin position="111"/>
        <end position="124"/>
    </location>
</feature>
<evidence type="ECO:0000256" key="1">
    <source>
        <dbReference type="SAM" id="MobiDB-lite"/>
    </source>
</evidence>
<feature type="non-terminal residue" evidence="2">
    <location>
        <position position="253"/>
    </location>
</feature>
<protein>
    <submittedName>
        <fullName evidence="2">tRNA (Guanine(46)-N(7))-methyltransferase</fullName>
        <ecNumber evidence="2">2.1.1.33</ecNumber>
    </submittedName>
</protein>